<protein>
    <submittedName>
        <fullName evidence="2">Uncharacterized protein</fullName>
    </submittedName>
</protein>
<dbReference type="AlphaFoldDB" id="A0A4C1TDB2"/>
<organism evidence="2 3">
    <name type="scientific">Eumeta variegata</name>
    <name type="common">Bagworm moth</name>
    <name type="synonym">Eumeta japonica</name>
    <dbReference type="NCBI Taxonomy" id="151549"/>
    <lineage>
        <taxon>Eukaryota</taxon>
        <taxon>Metazoa</taxon>
        <taxon>Ecdysozoa</taxon>
        <taxon>Arthropoda</taxon>
        <taxon>Hexapoda</taxon>
        <taxon>Insecta</taxon>
        <taxon>Pterygota</taxon>
        <taxon>Neoptera</taxon>
        <taxon>Endopterygota</taxon>
        <taxon>Lepidoptera</taxon>
        <taxon>Glossata</taxon>
        <taxon>Ditrysia</taxon>
        <taxon>Tineoidea</taxon>
        <taxon>Psychidae</taxon>
        <taxon>Oiketicinae</taxon>
        <taxon>Eumeta</taxon>
    </lineage>
</organism>
<sequence>MSQRRGCAGVGPLIGRAVRDARTGRRPRSAQRCYMRARPATVSPPSTADEETLSTRVLKRSSGPPSARLELKTDLQLISSSGDHKLDLATETTYHWGSSLVGRLASGPESDVARDGRRGRPASSLSDR</sequence>
<dbReference type="Proteomes" id="UP000299102">
    <property type="component" value="Unassembled WGS sequence"/>
</dbReference>
<gene>
    <name evidence="2" type="ORF">EVAR_10168_1</name>
</gene>
<feature type="region of interest" description="Disordered" evidence="1">
    <location>
        <begin position="101"/>
        <end position="128"/>
    </location>
</feature>
<comment type="caution">
    <text evidence="2">The sequence shown here is derived from an EMBL/GenBank/DDBJ whole genome shotgun (WGS) entry which is preliminary data.</text>
</comment>
<accession>A0A4C1TDB2</accession>
<evidence type="ECO:0000313" key="2">
    <source>
        <dbReference type="EMBL" id="GBP12489.1"/>
    </source>
</evidence>
<proteinExistence type="predicted"/>
<dbReference type="EMBL" id="BGZK01000052">
    <property type="protein sequence ID" value="GBP12489.1"/>
    <property type="molecule type" value="Genomic_DNA"/>
</dbReference>
<name>A0A4C1TDB2_EUMVA</name>
<reference evidence="2 3" key="1">
    <citation type="journal article" date="2019" name="Commun. Biol.">
        <title>The bagworm genome reveals a unique fibroin gene that provides high tensile strength.</title>
        <authorList>
            <person name="Kono N."/>
            <person name="Nakamura H."/>
            <person name="Ohtoshi R."/>
            <person name="Tomita M."/>
            <person name="Numata K."/>
            <person name="Arakawa K."/>
        </authorList>
    </citation>
    <scope>NUCLEOTIDE SEQUENCE [LARGE SCALE GENOMIC DNA]</scope>
</reference>
<evidence type="ECO:0000313" key="3">
    <source>
        <dbReference type="Proteomes" id="UP000299102"/>
    </source>
</evidence>
<evidence type="ECO:0000256" key="1">
    <source>
        <dbReference type="SAM" id="MobiDB-lite"/>
    </source>
</evidence>
<keyword evidence="3" id="KW-1185">Reference proteome</keyword>
<feature type="region of interest" description="Disordered" evidence="1">
    <location>
        <begin position="20"/>
        <end position="70"/>
    </location>
</feature>